<reference evidence="1 2" key="1">
    <citation type="submission" date="2023-06" db="EMBL/GenBank/DDBJ databases">
        <title>Pelomonas sp. APW6 16S ribosomal RNA gene genome sequencing and assembly.</title>
        <authorList>
            <person name="Woo H."/>
        </authorList>
    </citation>
    <scope>NUCLEOTIDE SEQUENCE [LARGE SCALE GENOMIC DNA]</scope>
    <source>
        <strain evidence="1 2">APW6</strain>
    </source>
</reference>
<protein>
    <recommendedName>
        <fullName evidence="3">Cytochrome c domain-containing protein</fullName>
    </recommendedName>
</protein>
<evidence type="ECO:0000313" key="2">
    <source>
        <dbReference type="Proteomes" id="UP001238603"/>
    </source>
</evidence>
<organism evidence="1 2">
    <name type="scientific">Roseateles subflavus</name>
    <dbReference type="NCBI Taxonomy" id="3053353"/>
    <lineage>
        <taxon>Bacteria</taxon>
        <taxon>Pseudomonadati</taxon>
        <taxon>Pseudomonadota</taxon>
        <taxon>Betaproteobacteria</taxon>
        <taxon>Burkholderiales</taxon>
        <taxon>Sphaerotilaceae</taxon>
        <taxon>Roseateles</taxon>
    </lineage>
</organism>
<keyword evidence="2" id="KW-1185">Reference proteome</keyword>
<dbReference type="RefSeq" id="WP_285980629.1">
    <property type="nucleotide sequence ID" value="NZ_JASVDS010000001.1"/>
</dbReference>
<sequence length="312" mass="33950">MRHPSSLNDPSCATPPALRALPGRLVCVQQRGLRAGLMVSLMISLMGGLPLAQALSPVPPPPPVSAPRALPAPEAALAEGPKPGEVTVVEPHLSRPGQAVQVRYRGWPARVFLDRWLAPGWDAGDAELEVSALDGFVSRIPVERFRQYSAWIVFARADGQPFRVDNHAQGEKQVPLGPYYLVWDNLRDPALQAEGGAVWPYQIGSVRRTPSSRAVLLPGTLAGRYGAEAQALQTHCLSCHQVNGYGGFKMPLNLALRAREIDAQRWQQWLLQPAKLKPGTTMPPLSEGLPEAERAALAQQLHDYLKALPLQP</sequence>
<dbReference type="EMBL" id="JASVDS010000001">
    <property type="protein sequence ID" value="MDL5030494.1"/>
    <property type="molecule type" value="Genomic_DNA"/>
</dbReference>
<accession>A0ABT7LCA5</accession>
<dbReference type="SUPFAM" id="SSF46626">
    <property type="entry name" value="Cytochrome c"/>
    <property type="match status" value="1"/>
</dbReference>
<dbReference type="Proteomes" id="UP001238603">
    <property type="component" value="Unassembled WGS sequence"/>
</dbReference>
<gene>
    <name evidence="1" type="ORF">QRD43_01135</name>
</gene>
<proteinExistence type="predicted"/>
<evidence type="ECO:0000313" key="1">
    <source>
        <dbReference type="EMBL" id="MDL5030494.1"/>
    </source>
</evidence>
<dbReference type="Gene3D" id="1.10.760.10">
    <property type="entry name" value="Cytochrome c-like domain"/>
    <property type="match status" value="1"/>
</dbReference>
<evidence type="ECO:0008006" key="3">
    <source>
        <dbReference type="Google" id="ProtNLM"/>
    </source>
</evidence>
<comment type="caution">
    <text evidence="1">The sequence shown here is derived from an EMBL/GenBank/DDBJ whole genome shotgun (WGS) entry which is preliminary data.</text>
</comment>
<name>A0ABT7LCA5_9BURK</name>
<dbReference type="InterPro" id="IPR036909">
    <property type="entry name" value="Cyt_c-like_dom_sf"/>
</dbReference>